<organism evidence="3 4">
    <name type="scientific">Ceutorhynchus assimilis</name>
    <name type="common">cabbage seed weevil</name>
    <dbReference type="NCBI Taxonomy" id="467358"/>
    <lineage>
        <taxon>Eukaryota</taxon>
        <taxon>Metazoa</taxon>
        <taxon>Ecdysozoa</taxon>
        <taxon>Arthropoda</taxon>
        <taxon>Hexapoda</taxon>
        <taxon>Insecta</taxon>
        <taxon>Pterygota</taxon>
        <taxon>Neoptera</taxon>
        <taxon>Endopterygota</taxon>
        <taxon>Coleoptera</taxon>
        <taxon>Polyphaga</taxon>
        <taxon>Cucujiformia</taxon>
        <taxon>Curculionidae</taxon>
        <taxon>Ceutorhynchinae</taxon>
        <taxon>Ceutorhynchus</taxon>
    </lineage>
</organism>
<feature type="domain" description="DUF4780" evidence="2">
    <location>
        <begin position="47"/>
        <end position="109"/>
    </location>
</feature>
<feature type="compositionally biased region" description="Polar residues" evidence="1">
    <location>
        <begin position="149"/>
        <end position="162"/>
    </location>
</feature>
<dbReference type="InterPro" id="IPR031961">
    <property type="entry name" value="DUF4780"/>
</dbReference>
<feature type="region of interest" description="Disordered" evidence="1">
    <location>
        <begin position="1"/>
        <end position="36"/>
    </location>
</feature>
<name>A0A9N9QLR7_9CUCU</name>
<evidence type="ECO:0000313" key="4">
    <source>
        <dbReference type="Proteomes" id="UP001152799"/>
    </source>
</evidence>
<evidence type="ECO:0000313" key="3">
    <source>
        <dbReference type="EMBL" id="CAG9764094.1"/>
    </source>
</evidence>
<dbReference type="Proteomes" id="UP001152799">
    <property type="component" value="Chromosome 2"/>
</dbReference>
<gene>
    <name evidence="3" type="ORF">CEUTPL_LOCUS4739</name>
</gene>
<accession>A0A9N9QLR7</accession>
<dbReference type="EMBL" id="OU892278">
    <property type="protein sequence ID" value="CAG9764094.1"/>
    <property type="molecule type" value="Genomic_DNA"/>
</dbReference>
<protein>
    <recommendedName>
        <fullName evidence="2">DUF4780 domain-containing protein</fullName>
    </recommendedName>
</protein>
<dbReference type="OrthoDB" id="6764048at2759"/>
<sequence>MSTGSEALAKTPTSKCHRSDRSTLNAQSQKKAKTDRGKVAFNNVLTAVKIAIVSQDLPETRLSEEQFDQLQMALLDAIQAEPQGSGPASNGCYLENGAAVLSCRGRQSYGSLGTRRHPTTQIMAGCIAESKNSQRPTEHEEGVGDRAGTKSTEPQITKANTM</sequence>
<feature type="compositionally biased region" description="Basic and acidic residues" evidence="1">
    <location>
        <begin position="136"/>
        <end position="148"/>
    </location>
</feature>
<feature type="region of interest" description="Disordered" evidence="1">
    <location>
        <begin position="130"/>
        <end position="162"/>
    </location>
</feature>
<dbReference type="AlphaFoldDB" id="A0A9N9QLR7"/>
<evidence type="ECO:0000259" key="2">
    <source>
        <dbReference type="Pfam" id="PF16012"/>
    </source>
</evidence>
<proteinExistence type="predicted"/>
<reference evidence="3" key="1">
    <citation type="submission" date="2022-01" db="EMBL/GenBank/DDBJ databases">
        <authorList>
            <person name="King R."/>
        </authorList>
    </citation>
    <scope>NUCLEOTIDE SEQUENCE</scope>
</reference>
<keyword evidence="4" id="KW-1185">Reference proteome</keyword>
<evidence type="ECO:0000256" key="1">
    <source>
        <dbReference type="SAM" id="MobiDB-lite"/>
    </source>
</evidence>
<dbReference type="Pfam" id="PF16012">
    <property type="entry name" value="DUF4780"/>
    <property type="match status" value="1"/>
</dbReference>